<evidence type="ECO:0000256" key="1">
    <source>
        <dbReference type="SAM" id="SignalP"/>
    </source>
</evidence>
<dbReference type="Pfam" id="PF13474">
    <property type="entry name" value="SnoaL_3"/>
    <property type="match status" value="1"/>
</dbReference>
<dbReference type="OrthoDB" id="7210461at2"/>
<evidence type="ECO:0000313" key="3">
    <source>
        <dbReference type="EMBL" id="RAK58534.1"/>
    </source>
</evidence>
<keyword evidence="4" id="KW-1185">Reference proteome</keyword>
<dbReference type="AlphaFoldDB" id="A0A328AY59"/>
<reference evidence="4" key="1">
    <citation type="submission" date="2018-05" db="EMBL/GenBank/DDBJ databases">
        <authorList>
            <person name="Li X."/>
        </authorList>
    </citation>
    <scope>NUCLEOTIDE SEQUENCE [LARGE SCALE GENOMIC DNA]</scope>
    <source>
        <strain evidence="4">HKS-05</strain>
    </source>
</reference>
<dbReference type="Gene3D" id="3.10.450.50">
    <property type="match status" value="1"/>
</dbReference>
<gene>
    <name evidence="3" type="ORF">DJ021_01330</name>
</gene>
<sequence>MTISTRTLATGAALLLILGFGPAAAAPPQTSAERGVRQALIRLNGFLARRDMAVVDEFAKGDETLLVGSAPDDKARGRAELEAHFARYFAMPQTISFSWREVRVSVRGPVAWLYAEGEVVLRGDEGETRQPYRLTGVFELQGGRWKWRQFHGSSPAA</sequence>
<accession>A0A328AY59</accession>
<evidence type="ECO:0000259" key="2">
    <source>
        <dbReference type="Pfam" id="PF13474"/>
    </source>
</evidence>
<feature type="domain" description="SnoaL-like" evidence="2">
    <location>
        <begin position="36"/>
        <end position="156"/>
    </location>
</feature>
<protein>
    <recommendedName>
        <fullName evidence="2">SnoaL-like domain-containing protein</fullName>
    </recommendedName>
</protein>
<comment type="caution">
    <text evidence="3">The sequence shown here is derived from an EMBL/GenBank/DDBJ whole genome shotgun (WGS) entry which is preliminary data.</text>
</comment>
<dbReference type="InterPro" id="IPR032710">
    <property type="entry name" value="NTF2-like_dom_sf"/>
</dbReference>
<organism evidence="3 4">
    <name type="scientific">Phenylobacterium hankyongense</name>
    <dbReference type="NCBI Taxonomy" id="1813876"/>
    <lineage>
        <taxon>Bacteria</taxon>
        <taxon>Pseudomonadati</taxon>
        <taxon>Pseudomonadota</taxon>
        <taxon>Alphaproteobacteria</taxon>
        <taxon>Caulobacterales</taxon>
        <taxon>Caulobacteraceae</taxon>
        <taxon>Phenylobacterium</taxon>
    </lineage>
</organism>
<name>A0A328AY59_9CAUL</name>
<dbReference type="SUPFAM" id="SSF54427">
    <property type="entry name" value="NTF2-like"/>
    <property type="match status" value="1"/>
</dbReference>
<dbReference type="InterPro" id="IPR037401">
    <property type="entry name" value="SnoaL-like"/>
</dbReference>
<evidence type="ECO:0000313" key="4">
    <source>
        <dbReference type="Proteomes" id="UP000249842"/>
    </source>
</evidence>
<dbReference type="EMBL" id="QFYP01000001">
    <property type="protein sequence ID" value="RAK58534.1"/>
    <property type="molecule type" value="Genomic_DNA"/>
</dbReference>
<dbReference type="RefSeq" id="WP_111455826.1">
    <property type="nucleotide sequence ID" value="NZ_QFYP01000001.1"/>
</dbReference>
<feature type="signal peptide" evidence="1">
    <location>
        <begin position="1"/>
        <end position="25"/>
    </location>
</feature>
<feature type="chain" id="PRO_5016438403" description="SnoaL-like domain-containing protein" evidence="1">
    <location>
        <begin position="26"/>
        <end position="157"/>
    </location>
</feature>
<dbReference type="Proteomes" id="UP000249842">
    <property type="component" value="Unassembled WGS sequence"/>
</dbReference>
<keyword evidence="1" id="KW-0732">Signal</keyword>
<proteinExistence type="predicted"/>